<gene>
    <name evidence="1" type="ORF">BJZ21_002346</name>
</gene>
<name>A0A7Y9JBC6_9ACTN</name>
<reference evidence="1 2" key="1">
    <citation type="submission" date="2020-07" db="EMBL/GenBank/DDBJ databases">
        <title>Sequencing the genomes of 1000 actinobacteria strains.</title>
        <authorList>
            <person name="Klenk H.-P."/>
        </authorList>
    </citation>
    <scope>NUCLEOTIDE SEQUENCE [LARGE SCALE GENOMIC DNA]</scope>
    <source>
        <strain evidence="1 2">DSM 21350</strain>
    </source>
</reference>
<protein>
    <submittedName>
        <fullName evidence="1">Uncharacterized protein</fullName>
    </submittedName>
</protein>
<organism evidence="1 2">
    <name type="scientific">Nocardioides panaciterrulae</name>
    <dbReference type="NCBI Taxonomy" id="661492"/>
    <lineage>
        <taxon>Bacteria</taxon>
        <taxon>Bacillati</taxon>
        <taxon>Actinomycetota</taxon>
        <taxon>Actinomycetes</taxon>
        <taxon>Propionibacteriales</taxon>
        <taxon>Nocardioidaceae</taxon>
        <taxon>Nocardioides</taxon>
    </lineage>
</organism>
<dbReference type="AlphaFoldDB" id="A0A7Y9JBC6"/>
<accession>A0A7Y9JBC6</accession>
<comment type="caution">
    <text evidence="1">The sequence shown here is derived from an EMBL/GenBank/DDBJ whole genome shotgun (WGS) entry which is preliminary data.</text>
</comment>
<sequence>MTRGQPEPDPLDVLRGLRRRHPDVDVVVLPELPAAVDPSTPAEAQDLLARGRSALSHVEERLRREPSARVELWWRQDRPDVHRLVVRESFRDLDPDDAVQLLRDLGDALLDHGWSAGPATAPVPALDAASAEGDLEVSARVVGGAVDVELVSAPLRLAREQLPELGARR</sequence>
<keyword evidence="2" id="KW-1185">Reference proteome</keyword>
<dbReference type="EMBL" id="JACCBG010000001">
    <property type="protein sequence ID" value="NYD42263.1"/>
    <property type="molecule type" value="Genomic_DNA"/>
</dbReference>
<evidence type="ECO:0000313" key="1">
    <source>
        <dbReference type="EMBL" id="NYD42263.1"/>
    </source>
</evidence>
<proteinExistence type="predicted"/>
<dbReference type="RefSeq" id="WP_179663921.1">
    <property type="nucleotide sequence ID" value="NZ_JACCBG010000001.1"/>
</dbReference>
<evidence type="ECO:0000313" key="2">
    <source>
        <dbReference type="Proteomes" id="UP000535511"/>
    </source>
</evidence>
<dbReference type="Proteomes" id="UP000535511">
    <property type="component" value="Unassembled WGS sequence"/>
</dbReference>